<organism evidence="1 2">
    <name type="scientific">Synaphobranchus kaupii</name>
    <name type="common">Kaup's arrowtooth eel</name>
    <dbReference type="NCBI Taxonomy" id="118154"/>
    <lineage>
        <taxon>Eukaryota</taxon>
        <taxon>Metazoa</taxon>
        <taxon>Chordata</taxon>
        <taxon>Craniata</taxon>
        <taxon>Vertebrata</taxon>
        <taxon>Euteleostomi</taxon>
        <taxon>Actinopterygii</taxon>
        <taxon>Neopterygii</taxon>
        <taxon>Teleostei</taxon>
        <taxon>Anguilliformes</taxon>
        <taxon>Synaphobranchidae</taxon>
        <taxon>Synaphobranchus</taxon>
    </lineage>
</organism>
<protein>
    <submittedName>
        <fullName evidence="1">Uncharacterized protein</fullName>
    </submittedName>
</protein>
<keyword evidence="2" id="KW-1185">Reference proteome</keyword>
<gene>
    <name evidence="1" type="ORF">SKAU_G00316570</name>
</gene>
<dbReference type="AlphaFoldDB" id="A0A9Q1ESW9"/>
<dbReference type="Proteomes" id="UP001152622">
    <property type="component" value="Chromosome 13"/>
</dbReference>
<reference evidence="1" key="1">
    <citation type="journal article" date="2023" name="Science">
        <title>Genome structures resolve the early diversification of teleost fishes.</title>
        <authorList>
            <person name="Parey E."/>
            <person name="Louis A."/>
            <person name="Montfort J."/>
            <person name="Bouchez O."/>
            <person name="Roques C."/>
            <person name="Iampietro C."/>
            <person name="Lluch J."/>
            <person name="Castinel A."/>
            <person name="Donnadieu C."/>
            <person name="Desvignes T."/>
            <person name="Floi Bucao C."/>
            <person name="Jouanno E."/>
            <person name="Wen M."/>
            <person name="Mejri S."/>
            <person name="Dirks R."/>
            <person name="Jansen H."/>
            <person name="Henkel C."/>
            <person name="Chen W.J."/>
            <person name="Zahm M."/>
            <person name="Cabau C."/>
            <person name="Klopp C."/>
            <person name="Thompson A.W."/>
            <person name="Robinson-Rechavi M."/>
            <person name="Braasch I."/>
            <person name="Lecointre G."/>
            <person name="Bobe J."/>
            <person name="Postlethwait J.H."/>
            <person name="Berthelot C."/>
            <person name="Roest Crollius H."/>
            <person name="Guiguen Y."/>
        </authorList>
    </citation>
    <scope>NUCLEOTIDE SEQUENCE</scope>
    <source>
        <strain evidence="1">WJC10195</strain>
    </source>
</reference>
<evidence type="ECO:0000313" key="2">
    <source>
        <dbReference type="Proteomes" id="UP001152622"/>
    </source>
</evidence>
<name>A0A9Q1ESW9_SYNKA</name>
<dbReference type="EMBL" id="JAINUF010000013">
    <property type="protein sequence ID" value="KAJ8344328.1"/>
    <property type="molecule type" value="Genomic_DNA"/>
</dbReference>
<sequence length="88" mass="9578">MRTLMGRSRLRSRSLTVSVCLISTGASRRSLRVEGSALLAPTSTFQPPKSAFIFYGSASLTTQRAAPGHISASRKIRNWCGAGQFAWF</sequence>
<evidence type="ECO:0000313" key="1">
    <source>
        <dbReference type="EMBL" id="KAJ8344328.1"/>
    </source>
</evidence>
<proteinExistence type="predicted"/>
<accession>A0A9Q1ESW9</accession>
<comment type="caution">
    <text evidence="1">The sequence shown here is derived from an EMBL/GenBank/DDBJ whole genome shotgun (WGS) entry which is preliminary data.</text>
</comment>